<dbReference type="AlphaFoldDB" id="A0A9D4EL13"/>
<dbReference type="Proteomes" id="UP000828390">
    <property type="component" value="Unassembled WGS sequence"/>
</dbReference>
<sequence length="65" mass="7308">MCNAPAVYFQTCCKVTTWSDYWEFTLSAFRGRLIIGADQSAPYDLQVNNICVAVQNVNRVPDFGV</sequence>
<gene>
    <name evidence="1" type="ORF">DPMN_160568</name>
</gene>
<proteinExistence type="predicted"/>
<keyword evidence="2" id="KW-1185">Reference proteome</keyword>
<protein>
    <submittedName>
        <fullName evidence="1">Uncharacterized protein</fullName>
    </submittedName>
</protein>
<dbReference type="EMBL" id="JAIWYP010000008">
    <property type="protein sequence ID" value="KAH3782649.1"/>
    <property type="molecule type" value="Genomic_DNA"/>
</dbReference>
<accession>A0A9D4EL13</accession>
<comment type="caution">
    <text evidence="1">The sequence shown here is derived from an EMBL/GenBank/DDBJ whole genome shotgun (WGS) entry which is preliminary data.</text>
</comment>
<reference evidence="1" key="2">
    <citation type="submission" date="2020-11" db="EMBL/GenBank/DDBJ databases">
        <authorList>
            <person name="McCartney M.A."/>
            <person name="Auch B."/>
            <person name="Kono T."/>
            <person name="Mallez S."/>
            <person name="Becker A."/>
            <person name="Gohl D.M."/>
            <person name="Silverstein K.A.T."/>
            <person name="Koren S."/>
            <person name="Bechman K.B."/>
            <person name="Herman A."/>
            <person name="Abrahante J.E."/>
            <person name="Garbe J."/>
        </authorList>
    </citation>
    <scope>NUCLEOTIDE SEQUENCE</scope>
    <source>
        <strain evidence="1">Duluth1</strain>
        <tissue evidence="1">Whole animal</tissue>
    </source>
</reference>
<reference evidence="1" key="1">
    <citation type="journal article" date="2019" name="bioRxiv">
        <title>The Genome of the Zebra Mussel, Dreissena polymorpha: A Resource for Invasive Species Research.</title>
        <authorList>
            <person name="McCartney M.A."/>
            <person name="Auch B."/>
            <person name="Kono T."/>
            <person name="Mallez S."/>
            <person name="Zhang Y."/>
            <person name="Obille A."/>
            <person name="Becker A."/>
            <person name="Abrahante J.E."/>
            <person name="Garbe J."/>
            <person name="Badalamenti J.P."/>
            <person name="Herman A."/>
            <person name="Mangelson H."/>
            <person name="Liachko I."/>
            <person name="Sullivan S."/>
            <person name="Sone E.D."/>
            <person name="Koren S."/>
            <person name="Silverstein K.A.T."/>
            <person name="Beckman K.B."/>
            <person name="Gohl D.M."/>
        </authorList>
    </citation>
    <scope>NUCLEOTIDE SEQUENCE</scope>
    <source>
        <strain evidence="1">Duluth1</strain>
        <tissue evidence="1">Whole animal</tissue>
    </source>
</reference>
<name>A0A9D4EL13_DREPO</name>
<organism evidence="1 2">
    <name type="scientific">Dreissena polymorpha</name>
    <name type="common">Zebra mussel</name>
    <name type="synonym">Mytilus polymorpha</name>
    <dbReference type="NCBI Taxonomy" id="45954"/>
    <lineage>
        <taxon>Eukaryota</taxon>
        <taxon>Metazoa</taxon>
        <taxon>Spiralia</taxon>
        <taxon>Lophotrochozoa</taxon>
        <taxon>Mollusca</taxon>
        <taxon>Bivalvia</taxon>
        <taxon>Autobranchia</taxon>
        <taxon>Heteroconchia</taxon>
        <taxon>Euheterodonta</taxon>
        <taxon>Imparidentia</taxon>
        <taxon>Neoheterodontei</taxon>
        <taxon>Myida</taxon>
        <taxon>Dreissenoidea</taxon>
        <taxon>Dreissenidae</taxon>
        <taxon>Dreissena</taxon>
    </lineage>
</organism>
<evidence type="ECO:0000313" key="2">
    <source>
        <dbReference type="Proteomes" id="UP000828390"/>
    </source>
</evidence>
<evidence type="ECO:0000313" key="1">
    <source>
        <dbReference type="EMBL" id="KAH3782649.1"/>
    </source>
</evidence>